<name>A0A2L2XGW6_9FIRM</name>
<organism evidence="1 2">
    <name type="scientific">Desulfocucumis palustris</name>
    <dbReference type="NCBI Taxonomy" id="1898651"/>
    <lineage>
        <taxon>Bacteria</taxon>
        <taxon>Bacillati</taxon>
        <taxon>Bacillota</taxon>
        <taxon>Clostridia</taxon>
        <taxon>Eubacteriales</taxon>
        <taxon>Desulfocucumaceae</taxon>
        <taxon>Desulfocucumis</taxon>
    </lineage>
</organism>
<keyword evidence="2" id="KW-1185">Reference proteome</keyword>
<accession>A0A2L2XGW6</accession>
<gene>
    <name evidence="1" type="ORF">DCCM_4493</name>
</gene>
<comment type="caution">
    <text evidence="1">The sequence shown here is derived from an EMBL/GenBank/DDBJ whole genome shotgun (WGS) entry which is preliminary data.</text>
</comment>
<protein>
    <submittedName>
        <fullName evidence="1">Uncharacterized protein</fullName>
    </submittedName>
</protein>
<reference evidence="2" key="1">
    <citation type="submission" date="2018-02" db="EMBL/GenBank/DDBJ databases">
        <title>Genome sequence of Desulfocucumis palustris strain NAW-5.</title>
        <authorList>
            <person name="Watanabe M."/>
            <person name="Kojima H."/>
            <person name="Fukui M."/>
        </authorList>
    </citation>
    <scope>NUCLEOTIDE SEQUENCE [LARGE SCALE GENOMIC DNA]</scope>
    <source>
        <strain evidence="2">NAW-5</strain>
    </source>
</reference>
<dbReference type="OrthoDB" id="2381664at2"/>
<dbReference type="RefSeq" id="WP_104373444.1">
    <property type="nucleotide sequence ID" value="NZ_BFAV01000159.1"/>
</dbReference>
<dbReference type="AlphaFoldDB" id="A0A2L2XGW6"/>
<dbReference type="EMBL" id="BFAV01000159">
    <property type="protein sequence ID" value="GBF35370.1"/>
    <property type="molecule type" value="Genomic_DNA"/>
</dbReference>
<evidence type="ECO:0000313" key="1">
    <source>
        <dbReference type="EMBL" id="GBF35370.1"/>
    </source>
</evidence>
<evidence type="ECO:0000313" key="2">
    <source>
        <dbReference type="Proteomes" id="UP000239549"/>
    </source>
</evidence>
<dbReference type="Proteomes" id="UP000239549">
    <property type="component" value="Unassembled WGS sequence"/>
</dbReference>
<sequence>MKSNKPALRAGLLTGLALAGAVLFGGVMAGAAGTGSPGSEDDPLVTKSFVMEQIEKALAELKDAPAKNEQDNKFVWQVAELPPGQQFEGMAGTEFIVRAGKAVLVDPPGSGVPDITAGTNVRAGSTLALNHQLIIPRTDGRGFISLGDKNVIVMYRGEAVIK</sequence>
<proteinExistence type="predicted"/>